<evidence type="ECO:0000313" key="1">
    <source>
        <dbReference type="EMBL" id="KAJ1125696.1"/>
    </source>
</evidence>
<accession>A0AAV7PE80</accession>
<dbReference type="AlphaFoldDB" id="A0AAV7PE80"/>
<protein>
    <submittedName>
        <fullName evidence="1">Uncharacterized protein</fullName>
    </submittedName>
</protein>
<dbReference type="EMBL" id="JANPWB010000011">
    <property type="protein sequence ID" value="KAJ1125696.1"/>
    <property type="molecule type" value="Genomic_DNA"/>
</dbReference>
<gene>
    <name evidence="1" type="ORF">NDU88_004119</name>
</gene>
<reference evidence="1" key="1">
    <citation type="journal article" date="2022" name="bioRxiv">
        <title>Sequencing and chromosome-scale assembly of the giantPleurodeles waltlgenome.</title>
        <authorList>
            <person name="Brown T."/>
            <person name="Elewa A."/>
            <person name="Iarovenko S."/>
            <person name="Subramanian E."/>
            <person name="Araus A.J."/>
            <person name="Petzold A."/>
            <person name="Susuki M."/>
            <person name="Suzuki K.-i.T."/>
            <person name="Hayashi T."/>
            <person name="Toyoda A."/>
            <person name="Oliveira C."/>
            <person name="Osipova E."/>
            <person name="Leigh N.D."/>
            <person name="Simon A."/>
            <person name="Yun M.H."/>
        </authorList>
    </citation>
    <scope>NUCLEOTIDE SEQUENCE</scope>
    <source>
        <strain evidence="1">20211129_DDA</strain>
        <tissue evidence="1">Liver</tissue>
    </source>
</reference>
<organism evidence="1 2">
    <name type="scientific">Pleurodeles waltl</name>
    <name type="common">Iberian ribbed newt</name>
    <dbReference type="NCBI Taxonomy" id="8319"/>
    <lineage>
        <taxon>Eukaryota</taxon>
        <taxon>Metazoa</taxon>
        <taxon>Chordata</taxon>
        <taxon>Craniata</taxon>
        <taxon>Vertebrata</taxon>
        <taxon>Euteleostomi</taxon>
        <taxon>Amphibia</taxon>
        <taxon>Batrachia</taxon>
        <taxon>Caudata</taxon>
        <taxon>Salamandroidea</taxon>
        <taxon>Salamandridae</taxon>
        <taxon>Pleurodelinae</taxon>
        <taxon>Pleurodeles</taxon>
    </lineage>
</organism>
<evidence type="ECO:0000313" key="2">
    <source>
        <dbReference type="Proteomes" id="UP001066276"/>
    </source>
</evidence>
<sequence>MVLADFREEADEADVGAGCLTSRTCCGVRSARRGRGRAVAEAQACTGRGGAARETLGCRFVAGVPVRIPAVFRLRG</sequence>
<proteinExistence type="predicted"/>
<dbReference type="Proteomes" id="UP001066276">
    <property type="component" value="Chromosome 7"/>
</dbReference>
<comment type="caution">
    <text evidence="1">The sequence shown here is derived from an EMBL/GenBank/DDBJ whole genome shotgun (WGS) entry which is preliminary data.</text>
</comment>
<name>A0AAV7PE80_PLEWA</name>
<keyword evidence="2" id="KW-1185">Reference proteome</keyword>